<dbReference type="Proteomes" id="UP000284557">
    <property type="component" value="Unassembled WGS sequence"/>
</dbReference>
<accession>A0ABD7HM35</accession>
<comment type="caution">
    <text evidence="2">The sequence shown here is derived from an EMBL/GenBank/DDBJ whole genome shotgun (WGS) entry which is preliminary data.</text>
</comment>
<dbReference type="RefSeq" id="WP_119596474.1">
    <property type="nucleotide sequence ID" value="NZ_QXBN01000012.1"/>
</dbReference>
<name>A0ABD7HM35_9MYCO</name>
<dbReference type="EMBL" id="QXBN01000012">
    <property type="protein sequence ID" value="RIT36827.1"/>
    <property type="molecule type" value="Genomic_DNA"/>
</dbReference>
<evidence type="ECO:0000313" key="3">
    <source>
        <dbReference type="Proteomes" id="UP000284557"/>
    </source>
</evidence>
<gene>
    <name evidence="2" type="ORF">D2E76_16370</name>
</gene>
<proteinExistence type="predicted"/>
<sequence length="158" mass="17598">MTDTQDDTYESTPSTADEGDPAPANIEEASSRLARITGELNERKAAAEKSADRFTTVEHEAQIEIDELTRKALIEIRDVKRRLDADIAEAQTRLTEKIAAAGRERDEDLDRYATAIDTVVASGLFTRRLLKGMGYWAIRKKTTTKPVVSKITAKDLED</sequence>
<protein>
    <submittedName>
        <fullName evidence="2">Uncharacterized protein</fullName>
    </submittedName>
</protein>
<evidence type="ECO:0000313" key="2">
    <source>
        <dbReference type="EMBL" id="RIT36827.1"/>
    </source>
</evidence>
<reference evidence="2 3" key="1">
    <citation type="submission" date="2018-08" db="EMBL/GenBank/DDBJ databases">
        <title>Linezolid Resistance in Mycobacterium abscessus: MIC Distribution and Comprehensive Investigation of Resistance Mechanisms.</title>
        <authorList>
            <person name="Ye M."/>
            <person name="Xu L."/>
            <person name="Zou Y."/>
            <person name="Li B."/>
            <person name="Guo Q."/>
            <person name="Zhang Y."/>
            <person name="Zhan M."/>
            <person name="Xu B."/>
            <person name="Yu F."/>
            <person name="Zhang Z."/>
            <person name="Chu H."/>
        </authorList>
    </citation>
    <scope>NUCLEOTIDE SEQUENCE [LARGE SCALE GENOMIC DNA]</scope>
    <source>
        <strain evidence="2 3">G143</strain>
    </source>
</reference>
<feature type="region of interest" description="Disordered" evidence="1">
    <location>
        <begin position="1"/>
        <end position="29"/>
    </location>
</feature>
<organism evidence="2 3">
    <name type="scientific">Mycobacteroides abscessus</name>
    <dbReference type="NCBI Taxonomy" id="36809"/>
    <lineage>
        <taxon>Bacteria</taxon>
        <taxon>Bacillati</taxon>
        <taxon>Actinomycetota</taxon>
        <taxon>Actinomycetes</taxon>
        <taxon>Mycobacteriales</taxon>
        <taxon>Mycobacteriaceae</taxon>
        <taxon>Mycobacteroides</taxon>
    </lineage>
</organism>
<evidence type="ECO:0000256" key="1">
    <source>
        <dbReference type="SAM" id="MobiDB-lite"/>
    </source>
</evidence>
<dbReference type="AlphaFoldDB" id="A0ABD7HM35"/>